<accession>A0ABR3JGW0</accession>
<dbReference type="Pfam" id="PF18885">
    <property type="entry name" value="DUF5648"/>
    <property type="match status" value="1"/>
</dbReference>
<feature type="domain" description="DUF5648" evidence="2">
    <location>
        <begin position="32"/>
        <end position="123"/>
    </location>
</feature>
<sequence length="200" mass="21971">MRTTSSVIFTYCLAAVAVFAAPPPGCPDPLEAVNLYRGRNPTTGNTFYSTTAAEIDNIGVPADTIPLARIFPTPGTPPYVVPLYRYVATLPAGEDDHYYTRENAPTLVKDGITYAQEGPQGYVYSELGFSRCNKDLTSDDKLQPLLEYYSPRFTDHAYVLKTTQPGETSTDIRGGVFLGYGFLPKRLLVAYVLPPPSTLW</sequence>
<protein>
    <recommendedName>
        <fullName evidence="2">DUF5648 domain-containing protein</fullName>
    </recommendedName>
</protein>
<organism evidence="3 4">
    <name type="scientific">Hohenbuehelia grisea</name>
    <dbReference type="NCBI Taxonomy" id="104357"/>
    <lineage>
        <taxon>Eukaryota</taxon>
        <taxon>Fungi</taxon>
        <taxon>Dikarya</taxon>
        <taxon>Basidiomycota</taxon>
        <taxon>Agaricomycotina</taxon>
        <taxon>Agaricomycetes</taxon>
        <taxon>Agaricomycetidae</taxon>
        <taxon>Agaricales</taxon>
        <taxon>Pleurotineae</taxon>
        <taxon>Pleurotaceae</taxon>
        <taxon>Hohenbuehelia</taxon>
    </lineage>
</organism>
<evidence type="ECO:0000256" key="1">
    <source>
        <dbReference type="SAM" id="SignalP"/>
    </source>
</evidence>
<name>A0ABR3JGW0_9AGAR</name>
<keyword evidence="4" id="KW-1185">Reference proteome</keyword>
<dbReference type="EMBL" id="JASNQZ010000007">
    <property type="protein sequence ID" value="KAL0954690.1"/>
    <property type="molecule type" value="Genomic_DNA"/>
</dbReference>
<dbReference type="InterPro" id="IPR043708">
    <property type="entry name" value="DUF5648"/>
</dbReference>
<reference evidence="4" key="1">
    <citation type="submission" date="2024-06" db="EMBL/GenBank/DDBJ databases">
        <title>Multi-omics analyses provide insights into the biosynthesis of the anticancer antibiotic pleurotin in Hohenbuehelia grisea.</title>
        <authorList>
            <person name="Weaver J.A."/>
            <person name="Alberti F."/>
        </authorList>
    </citation>
    <scope>NUCLEOTIDE SEQUENCE [LARGE SCALE GENOMIC DNA]</scope>
    <source>
        <strain evidence="4">T-177</strain>
    </source>
</reference>
<proteinExistence type="predicted"/>
<dbReference type="Proteomes" id="UP001556367">
    <property type="component" value="Unassembled WGS sequence"/>
</dbReference>
<comment type="caution">
    <text evidence="3">The sequence shown here is derived from an EMBL/GenBank/DDBJ whole genome shotgun (WGS) entry which is preliminary data.</text>
</comment>
<feature type="chain" id="PRO_5046895497" description="DUF5648 domain-containing protein" evidence="1">
    <location>
        <begin position="21"/>
        <end position="200"/>
    </location>
</feature>
<evidence type="ECO:0000259" key="2">
    <source>
        <dbReference type="Pfam" id="PF18885"/>
    </source>
</evidence>
<evidence type="ECO:0000313" key="3">
    <source>
        <dbReference type="EMBL" id="KAL0954690.1"/>
    </source>
</evidence>
<evidence type="ECO:0000313" key="4">
    <source>
        <dbReference type="Proteomes" id="UP001556367"/>
    </source>
</evidence>
<feature type="signal peptide" evidence="1">
    <location>
        <begin position="1"/>
        <end position="20"/>
    </location>
</feature>
<gene>
    <name evidence="3" type="ORF">HGRIS_003638</name>
</gene>
<keyword evidence="1" id="KW-0732">Signal</keyword>